<name>A0AAW1H8V7_SAPOF</name>
<reference evidence="3 4" key="1">
    <citation type="submission" date="2024-03" db="EMBL/GenBank/DDBJ databases">
        <title>WGS assembly of Saponaria officinalis var. Norfolk2.</title>
        <authorList>
            <person name="Jenkins J."/>
            <person name="Shu S."/>
            <person name="Grimwood J."/>
            <person name="Barry K."/>
            <person name="Goodstein D."/>
            <person name="Schmutz J."/>
            <person name="Leebens-Mack J."/>
            <person name="Osbourn A."/>
        </authorList>
    </citation>
    <scope>NUCLEOTIDE SEQUENCE [LARGE SCALE GENOMIC DNA]</scope>
    <source>
        <strain evidence="4">cv. Norfolk2</strain>
        <strain evidence="3">JIC</strain>
        <tissue evidence="3">Leaf</tissue>
    </source>
</reference>
<organism evidence="3 4">
    <name type="scientific">Saponaria officinalis</name>
    <name type="common">Common soapwort</name>
    <name type="synonym">Lychnis saponaria</name>
    <dbReference type="NCBI Taxonomy" id="3572"/>
    <lineage>
        <taxon>Eukaryota</taxon>
        <taxon>Viridiplantae</taxon>
        <taxon>Streptophyta</taxon>
        <taxon>Embryophyta</taxon>
        <taxon>Tracheophyta</taxon>
        <taxon>Spermatophyta</taxon>
        <taxon>Magnoliopsida</taxon>
        <taxon>eudicotyledons</taxon>
        <taxon>Gunneridae</taxon>
        <taxon>Pentapetalae</taxon>
        <taxon>Caryophyllales</taxon>
        <taxon>Caryophyllaceae</taxon>
        <taxon>Caryophylleae</taxon>
        <taxon>Saponaria</taxon>
    </lineage>
</organism>
<dbReference type="InterPro" id="IPR001623">
    <property type="entry name" value="DnaJ_domain"/>
</dbReference>
<dbReference type="InterPro" id="IPR056988">
    <property type="entry name" value="Zn_ribbon_pln"/>
</dbReference>
<dbReference type="Proteomes" id="UP001443914">
    <property type="component" value="Unassembled WGS sequence"/>
</dbReference>
<dbReference type="Pfam" id="PF23551">
    <property type="entry name" value="Zn_ribbon_20"/>
    <property type="match status" value="1"/>
</dbReference>
<feature type="region of interest" description="Disordered" evidence="1">
    <location>
        <begin position="136"/>
        <end position="218"/>
    </location>
</feature>
<evidence type="ECO:0000256" key="1">
    <source>
        <dbReference type="SAM" id="MobiDB-lite"/>
    </source>
</evidence>
<protein>
    <recommendedName>
        <fullName evidence="2">J domain-containing protein</fullName>
    </recommendedName>
</protein>
<comment type="caution">
    <text evidence="3">The sequence shown here is derived from an EMBL/GenBank/DDBJ whole genome shotgun (WGS) entry which is preliminary data.</text>
</comment>
<dbReference type="InterPro" id="IPR024593">
    <property type="entry name" value="DUF3444"/>
</dbReference>
<evidence type="ECO:0000313" key="4">
    <source>
        <dbReference type="Proteomes" id="UP001443914"/>
    </source>
</evidence>
<dbReference type="PANTHER" id="PTHR44137:SF32">
    <property type="entry name" value="DNAJ HEAT SHOCK AMINO-TERMINAL DOMAIN PROTEIN"/>
    <property type="match status" value="1"/>
</dbReference>
<dbReference type="EMBL" id="JBDFQZ010000012">
    <property type="protein sequence ID" value="KAK9672491.1"/>
    <property type="molecule type" value="Genomic_DNA"/>
</dbReference>
<proteinExistence type="predicted"/>
<feature type="region of interest" description="Disordered" evidence="1">
    <location>
        <begin position="433"/>
        <end position="474"/>
    </location>
</feature>
<accession>A0AAW1H8V7</accession>
<dbReference type="InterPro" id="IPR036869">
    <property type="entry name" value="J_dom_sf"/>
</dbReference>
<feature type="compositionally biased region" description="Basic and acidic residues" evidence="1">
    <location>
        <begin position="436"/>
        <end position="450"/>
    </location>
</feature>
<evidence type="ECO:0000313" key="3">
    <source>
        <dbReference type="EMBL" id="KAK9672489.1"/>
    </source>
</evidence>
<dbReference type="Gene3D" id="1.10.287.110">
    <property type="entry name" value="DnaJ domain"/>
    <property type="match status" value="1"/>
</dbReference>
<feature type="region of interest" description="Disordered" evidence="1">
    <location>
        <begin position="269"/>
        <end position="364"/>
    </location>
</feature>
<feature type="compositionally biased region" description="Basic and acidic residues" evidence="1">
    <location>
        <begin position="329"/>
        <end position="339"/>
    </location>
</feature>
<feature type="compositionally biased region" description="Basic residues" evidence="1">
    <location>
        <begin position="200"/>
        <end position="209"/>
    </location>
</feature>
<sequence length="734" mass="81941">MECNKDEAIRAKDIAVRKFTEKDYAGAKKFALKAQTLYPPLEGISQMVTTLDVYISANNKAGGETDLYAILGVHPVADDETIKKQYRKLVLQLHPDKNKSVGADGAFLLVTEAFNVLSDKVKRSAYNTRRHIKIAQKVPSQSGVPGAASGSRQFPQKFPSQGGVPVPPQPNSKVPAGGTSRNVSGDASQLKVPIPPGVNGHRKRSKYKKTQKESSQAQSFFTKGDTFWTVCARCKMQYEYMRVYLDQMLKCPNCEQGFLAVEIPPPSNLAPLRADKHPRDSSSNSGPRVSGVNNNSGGASARWSPFSGTTAYTSAAQGQHTAKTQPTKESLKREREDVHGNSNFGFGGDGPVKKVRETNGNLVNDGNVDSLGNAYGSSKWFPEAGNANAFQGYNMKVNVNRELTATDVKKMISEKALSDIHKHLRNWKLAVAERASASEKKKAKERERQKSRLAKSVQNSGSQNNHSSPQIGSHLNEIPETAADHVEQEVPEFNVPDPDFYVFDHDRLQHCFKENQVWAAYDNDDGMPRFYALIHEVTRSDPFKLKLSWLNSRSTTEFGSLDWVGHGFTKTCGDFWVGRHETSNRLNSFSHKVKWGKGPRGVIQIYPREGEIWALYRNWSPDWNKDTPEKTRYSYEMVEVLEDYSEKHGVSVCPITKADGFRTVYNKQRNAKVLRHISKEEMFRFSHRVPHHILTGGEKPNAPKGLIELDPAATPLDLLHVMTATNDEESGKRH</sequence>
<feature type="compositionally biased region" description="Polar residues" evidence="1">
    <location>
        <begin position="306"/>
        <end position="328"/>
    </location>
</feature>
<dbReference type="Pfam" id="PF11926">
    <property type="entry name" value="DUF3444"/>
    <property type="match status" value="1"/>
</dbReference>
<evidence type="ECO:0000259" key="2">
    <source>
        <dbReference type="PROSITE" id="PS50076"/>
    </source>
</evidence>
<dbReference type="SMART" id="SM00271">
    <property type="entry name" value="DnaJ"/>
    <property type="match status" value="1"/>
</dbReference>
<dbReference type="PROSITE" id="PS50076">
    <property type="entry name" value="DNAJ_2"/>
    <property type="match status" value="1"/>
</dbReference>
<dbReference type="Pfam" id="PF00226">
    <property type="entry name" value="DnaJ"/>
    <property type="match status" value="1"/>
</dbReference>
<dbReference type="EMBL" id="JBDFQZ010000012">
    <property type="protein sequence ID" value="KAK9672489.1"/>
    <property type="molecule type" value="Genomic_DNA"/>
</dbReference>
<feature type="compositionally biased region" description="Polar residues" evidence="1">
    <location>
        <begin position="456"/>
        <end position="473"/>
    </location>
</feature>
<dbReference type="AlphaFoldDB" id="A0AAW1H8V7"/>
<feature type="domain" description="J" evidence="2">
    <location>
        <begin position="66"/>
        <end position="130"/>
    </location>
</feature>
<gene>
    <name evidence="3" type="ORF">RND81_12G103800</name>
</gene>
<feature type="compositionally biased region" description="Polar residues" evidence="1">
    <location>
        <begin position="281"/>
        <end position="298"/>
    </location>
</feature>
<dbReference type="CDD" id="cd06257">
    <property type="entry name" value="DnaJ"/>
    <property type="match status" value="1"/>
</dbReference>
<keyword evidence="4" id="KW-1185">Reference proteome</keyword>
<dbReference type="EMBL" id="JBDFQZ010000012">
    <property type="protein sequence ID" value="KAK9672490.1"/>
    <property type="molecule type" value="Genomic_DNA"/>
</dbReference>
<dbReference type="PANTHER" id="PTHR44137">
    <property type="entry name" value="BNAC03G44070D PROTEIN"/>
    <property type="match status" value="1"/>
</dbReference>
<dbReference type="PRINTS" id="PR00625">
    <property type="entry name" value="JDOMAIN"/>
</dbReference>
<dbReference type="EMBL" id="JBDFQZ010000012">
    <property type="protein sequence ID" value="KAK9672488.1"/>
    <property type="molecule type" value="Genomic_DNA"/>
</dbReference>
<dbReference type="SUPFAM" id="SSF46565">
    <property type="entry name" value="Chaperone J-domain"/>
    <property type="match status" value="1"/>
</dbReference>